<dbReference type="PANTHER" id="PTHR13082:SF0">
    <property type="entry name" value="HISTONE DEACETYLASE COMPLEX SUBUNIT SAP18"/>
    <property type="match status" value="1"/>
</dbReference>
<dbReference type="Gene3D" id="3.10.20.550">
    <property type="entry name" value="ASAP complex, SAP18 subunit"/>
    <property type="match status" value="1"/>
</dbReference>
<reference evidence="3" key="1">
    <citation type="journal article" date="2006" name="PLoS Biol.">
        <title>Macronuclear genome sequence of the ciliate Tetrahymena thermophila, a model eukaryote.</title>
        <authorList>
            <person name="Eisen J.A."/>
            <person name="Coyne R.S."/>
            <person name="Wu M."/>
            <person name="Wu D."/>
            <person name="Thiagarajan M."/>
            <person name="Wortman J.R."/>
            <person name="Badger J.H."/>
            <person name="Ren Q."/>
            <person name="Amedeo P."/>
            <person name="Jones K.M."/>
            <person name="Tallon L.J."/>
            <person name="Delcher A.L."/>
            <person name="Salzberg S.L."/>
            <person name="Silva J.C."/>
            <person name="Haas B.J."/>
            <person name="Majoros W.H."/>
            <person name="Farzad M."/>
            <person name="Carlton J.M."/>
            <person name="Smith R.K. Jr."/>
            <person name="Garg J."/>
            <person name="Pearlman R.E."/>
            <person name="Karrer K.M."/>
            <person name="Sun L."/>
            <person name="Manning G."/>
            <person name="Elde N.C."/>
            <person name="Turkewitz A.P."/>
            <person name="Asai D.J."/>
            <person name="Wilkes D.E."/>
            <person name="Wang Y."/>
            <person name="Cai H."/>
            <person name="Collins K."/>
            <person name="Stewart B.A."/>
            <person name="Lee S.R."/>
            <person name="Wilamowska K."/>
            <person name="Weinberg Z."/>
            <person name="Ruzzo W.L."/>
            <person name="Wloga D."/>
            <person name="Gaertig J."/>
            <person name="Frankel J."/>
            <person name="Tsao C.-C."/>
            <person name="Gorovsky M.A."/>
            <person name="Keeling P.J."/>
            <person name="Waller R.F."/>
            <person name="Patron N.J."/>
            <person name="Cherry J.M."/>
            <person name="Stover N.A."/>
            <person name="Krieger C.J."/>
            <person name="del Toro C."/>
            <person name="Ryder H.F."/>
            <person name="Williamson S.C."/>
            <person name="Barbeau R.A."/>
            <person name="Hamilton E.P."/>
            <person name="Orias E."/>
        </authorList>
    </citation>
    <scope>NUCLEOTIDE SEQUENCE [LARGE SCALE GENOMIC DNA]</scope>
    <source>
        <strain evidence="3">SB210</strain>
    </source>
</reference>
<dbReference type="AlphaFoldDB" id="I7MMH3"/>
<evidence type="ECO:0000313" key="2">
    <source>
        <dbReference type="EMBL" id="EAS04856.2"/>
    </source>
</evidence>
<proteinExistence type="inferred from homology"/>
<dbReference type="InterPro" id="IPR042534">
    <property type="entry name" value="SAP18_sf"/>
</dbReference>
<dbReference type="OrthoDB" id="440566at2759"/>
<dbReference type="PANTHER" id="PTHR13082">
    <property type="entry name" value="SAP18"/>
    <property type="match status" value="1"/>
</dbReference>
<evidence type="ECO:0000313" key="3">
    <source>
        <dbReference type="Proteomes" id="UP000009168"/>
    </source>
</evidence>
<dbReference type="KEGG" id="tet:TTHERM_00469050"/>
<comment type="similarity">
    <text evidence="1">Belongs to the SAP18 family.</text>
</comment>
<name>I7MMH3_TETTS</name>
<protein>
    <submittedName>
        <fullName evidence="2">Sin3 associated protein (SAP18) protein</fullName>
    </submittedName>
</protein>
<evidence type="ECO:0000256" key="1">
    <source>
        <dbReference type="ARBA" id="ARBA00009143"/>
    </source>
</evidence>
<dbReference type="Pfam" id="PF06487">
    <property type="entry name" value="SAP18"/>
    <property type="match status" value="1"/>
</dbReference>
<dbReference type="GeneID" id="7824869"/>
<dbReference type="GO" id="GO:0005634">
    <property type="term" value="C:nucleus"/>
    <property type="evidence" value="ECO:0007669"/>
    <property type="project" value="TreeGrafter"/>
</dbReference>
<sequence length="144" mass="17380">MKQQRMQQQHQVNRNEVCPFLIRVFPVENNSLDLKYFEDGTALKKYNSINVYAWKDDTLRNIIELSRSQIKIPSDVKNLRFYLNSIYQDPKNNKWVTKKLGMIYDQDLSSKDRKDEQQTLANFQFMIGDYIEIQIEYDSHNRKY</sequence>
<dbReference type="STRING" id="312017.I7MMH3"/>
<dbReference type="EMBL" id="GG662441">
    <property type="protein sequence ID" value="EAS04856.2"/>
    <property type="molecule type" value="Genomic_DNA"/>
</dbReference>
<accession>I7MMH3</accession>
<dbReference type="InterPro" id="IPR010516">
    <property type="entry name" value="SAP18"/>
</dbReference>
<keyword evidence="3" id="KW-1185">Reference proteome</keyword>
<dbReference type="InParanoid" id="I7MMH3"/>
<dbReference type="Proteomes" id="UP000009168">
    <property type="component" value="Unassembled WGS sequence"/>
</dbReference>
<dbReference type="RefSeq" id="XP_001025101.2">
    <property type="nucleotide sequence ID" value="XM_001025101.3"/>
</dbReference>
<dbReference type="GO" id="GO:0003714">
    <property type="term" value="F:transcription corepressor activity"/>
    <property type="evidence" value="ECO:0007669"/>
    <property type="project" value="TreeGrafter"/>
</dbReference>
<gene>
    <name evidence="2" type="ORF">TTHERM_00469050</name>
</gene>
<organism evidence="2 3">
    <name type="scientific">Tetrahymena thermophila (strain SB210)</name>
    <dbReference type="NCBI Taxonomy" id="312017"/>
    <lineage>
        <taxon>Eukaryota</taxon>
        <taxon>Sar</taxon>
        <taxon>Alveolata</taxon>
        <taxon>Ciliophora</taxon>
        <taxon>Intramacronucleata</taxon>
        <taxon>Oligohymenophorea</taxon>
        <taxon>Hymenostomatida</taxon>
        <taxon>Tetrahymenina</taxon>
        <taxon>Tetrahymenidae</taxon>
        <taxon>Tetrahymena</taxon>
    </lineage>
</organism>